<reference evidence="2 3" key="1">
    <citation type="journal article" date="2014" name="Genome Biol. Evol.">
        <title>The genome of the myxosporean Thelohanellus kitauei shows adaptations to nutrient acquisition within its fish host.</title>
        <authorList>
            <person name="Yang Y."/>
            <person name="Xiong J."/>
            <person name="Zhou Z."/>
            <person name="Huo F."/>
            <person name="Miao W."/>
            <person name="Ran C."/>
            <person name="Liu Y."/>
            <person name="Zhang J."/>
            <person name="Feng J."/>
            <person name="Wang M."/>
            <person name="Wang M."/>
            <person name="Wang L."/>
            <person name="Yao B."/>
        </authorList>
    </citation>
    <scope>NUCLEOTIDE SEQUENCE [LARGE SCALE GENOMIC DNA]</scope>
    <source>
        <strain evidence="2">Wuqing</strain>
    </source>
</reference>
<proteinExistence type="predicted"/>
<organism evidence="2 3">
    <name type="scientific">Thelohanellus kitauei</name>
    <name type="common">Myxosporean</name>
    <dbReference type="NCBI Taxonomy" id="669202"/>
    <lineage>
        <taxon>Eukaryota</taxon>
        <taxon>Metazoa</taxon>
        <taxon>Cnidaria</taxon>
        <taxon>Myxozoa</taxon>
        <taxon>Myxosporea</taxon>
        <taxon>Bivalvulida</taxon>
        <taxon>Platysporina</taxon>
        <taxon>Myxobolidae</taxon>
        <taxon>Thelohanellus</taxon>
    </lineage>
</organism>
<dbReference type="InterPro" id="IPR014729">
    <property type="entry name" value="Rossmann-like_a/b/a_fold"/>
</dbReference>
<dbReference type="Gene3D" id="3.40.50.620">
    <property type="entry name" value="HUPs"/>
    <property type="match status" value="1"/>
</dbReference>
<gene>
    <name evidence="2" type="ORF">RF11_07323</name>
</gene>
<dbReference type="OrthoDB" id="843225at2759"/>
<dbReference type="InterPro" id="IPR006016">
    <property type="entry name" value="UspA"/>
</dbReference>
<keyword evidence="3" id="KW-1185">Reference proteome</keyword>
<evidence type="ECO:0000259" key="1">
    <source>
        <dbReference type="Pfam" id="PF00582"/>
    </source>
</evidence>
<comment type="caution">
    <text evidence="2">The sequence shown here is derived from an EMBL/GenBank/DDBJ whole genome shotgun (WGS) entry which is preliminary data.</text>
</comment>
<feature type="domain" description="UspA" evidence="1">
    <location>
        <begin position="5"/>
        <end position="155"/>
    </location>
</feature>
<dbReference type="PANTHER" id="PTHR31964:SF113">
    <property type="entry name" value="USPA DOMAIN-CONTAINING PROTEIN"/>
    <property type="match status" value="1"/>
</dbReference>
<dbReference type="CDD" id="cd23659">
    <property type="entry name" value="USP_At3g01520-like"/>
    <property type="match status" value="1"/>
</dbReference>
<evidence type="ECO:0000313" key="2">
    <source>
        <dbReference type="EMBL" id="KII67696.1"/>
    </source>
</evidence>
<evidence type="ECO:0000313" key="3">
    <source>
        <dbReference type="Proteomes" id="UP000031668"/>
    </source>
</evidence>
<sequence length="161" mass="18145">MSKARTVLICLDTSLESCLSVLKDFVEKYYKPDDTIVLLTIFDYSSVEPPVTVAVDEVNFNFESWRTALKESRELILTNHNRCREFLRKHGIQDKNVDTLMCESTDGVGTVICTEAQKMGIDMVFMGKHMKGMIGRVFIGSNSTYVAHHNVIPTVFITVTG</sequence>
<dbReference type="Pfam" id="PF00582">
    <property type="entry name" value="Usp"/>
    <property type="match status" value="1"/>
</dbReference>
<dbReference type="Proteomes" id="UP000031668">
    <property type="component" value="Unassembled WGS sequence"/>
</dbReference>
<dbReference type="EMBL" id="JWZT01003122">
    <property type="protein sequence ID" value="KII67696.1"/>
    <property type="molecule type" value="Genomic_DNA"/>
</dbReference>
<dbReference type="PANTHER" id="PTHR31964">
    <property type="entry name" value="ADENINE NUCLEOTIDE ALPHA HYDROLASES-LIKE SUPERFAMILY PROTEIN"/>
    <property type="match status" value="1"/>
</dbReference>
<dbReference type="AlphaFoldDB" id="A0A0C2MKG7"/>
<name>A0A0C2MKG7_THEKT</name>
<dbReference type="SUPFAM" id="SSF52402">
    <property type="entry name" value="Adenine nucleotide alpha hydrolases-like"/>
    <property type="match status" value="1"/>
</dbReference>
<accession>A0A0C2MKG7</accession>
<protein>
    <recommendedName>
        <fullName evidence="1">UspA domain-containing protein</fullName>
    </recommendedName>
</protein>